<accession>A0A6H5GBZ4</accession>
<dbReference type="AlphaFoldDB" id="A0A6H5GBZ4"/>
<organism evidence="1 2">
    <name type="scientific">Nesidiocoris tenuis</name>
    <dbReference type="NCBI Taxonomy" id="355587"/>
    <lineage>
        <taxon>Eukaryota</taxon>
        <taxon>Metazoa</taxon>
        <taxon>Ecdysozoa</taxon>
        <taxon>Arthropoda</taxon>
        <taxon>Hexapoda</taxon>
        <taxon>Insecta</taxon>
        <taxon>Pterygota</taxon>
        <taxon>Neoptera</taxon>
        <taxon>Paraneoptera</taxon>
        <taxon>Hemiptera</taxon>
        <taxon>Heteroptera</taxon>
        <taxon>Panheteroptera</taxon>
        <taxon>Cimicomorpha</taxon>
        <taxon>Miridae</taxon>
        <taxon>Dicyphina</taxon>
        <taxon>Nesidiocoris</taxon>
    </lineage>
</organism>
<keyword evidence="2" id="KW-1185">Reference proteome</keyword>
<protein>
    <submittedName>
        <fullName evidence="1">Uncharacterized protein</fullName>
    </submittedName>
</protein>
<reference evidence="1 2" key="1">
    <citation type="submission" date="2020-02" db="EMBL/GenBank/DDBJ databases">
        <authorList>
            <person name="Ferguson B K."/>
        </authorList>
    </citation>
    <scope>NUCLEOTIDE SEQUENCE [LARGE SCALE GENOMIC DNA]</scope>
</reference>
<dbReference type="EMBL" id="CADCXU010009074">
    <property type="protein sequence ID" value="CAA9999947.1"/>
    <property type="molecule type" value="Genomic_DNA"/>
</dbReference>
<gene>
    <name evidence="1" type="ORF">NTEN_LOCUS6157</name>
</gene>
<name>A0A6H5GBZ4_9HEMI</name>
<sequence>MDQTNADLDPLTFSDRIARTICLELEQATTFKTNFVKIGSAVQYEVAGYIISGNDVPKSAEGDRQKSKKTNHLCIQRFPSRSTEDGLQDHDKFPALGPGKTGLEYQLSNSTFARRAIVLSYNVIQSANRIGTNGNSVTNGVSPHMVNPVSGHLNTLVSDCAKNKPRFSGWRSIHSLKWLTQLRCWICTSYPSEIRLKYRLTSANLGVPKTVQDFDALKYLITYSFIV</sequence>
<evidence type="ECO:0000313" key="2">
    <source>
        <dbReference type="Proteomes" id="UP000479000"/>
    </source>
</evidence>
<proteinExistence type="predicted"/>
<evidence type="ECO:0000313" key="1">
    <source>
        <dbReference type="EMBL" id="CAA9999947.1"/>
    </source>
</evidence>
<dbReference type="Proteomes" id="UP000479000">
    <property type="component" value="Unassembled WGS sequence"/>
</dbReference>